<evidence type="ECO:0000313" key="2">
    <source>
        <dbReference type="Proteomes" id="UP001165160"/>
    </source>
</evidence>
<dbReference type="AlphaFoldDB" id="A0A9W7FQ47"/>
<gene>
    <name evidence="1" type="ORF">TrVE_jg985</name>
</gene>
<dbReference type="EMBL" id="BRXX01000541">
    <property type="protein sequence ID" value="GMI16045.1"/>
    <property type="molecule type" value="Genomic_DNA"/>
</dbReference>
<comment type="caution">
    <text evidence="1">The sequence shown here is derived from an EMBL/GenBank/DDBJ whole genome shotgun (WGS) entry which is preliminary data.</text>
</comment>
<organism evidence="1 2">
    <name type="scientific">Triparma verrucosa</name>
    <dbReference type="NCBI Taxonomy" id="1606542"/>
    <lineage>
        <taxon>Eukaryota</taxon>
        <taxon>Sar</taxon>
        <taxon>Stramenopiles</taxon>
        <taxon>Ochrophyta</taxon>
        <taxon>Bolidophyceae</taxon>
        <taxon>Parmales</taxon>
        <taxon>Triparmaceae</taxon>
        <taxon>Triparma</taxon>
    </lineage>
</organism>
<name>A0A9W7FQ47_9STRA</name>
<dbReference type="Proteomes" id="UP001165160">
    <property type="component" value="Unassembled WGS sequence"/>
</dbReference>
<protein>
    <submittedName>
        <fullName evidence="1">Uncharacterized protein</fullName>
    </submittedName>
</protein>
<reference evidence="2" key="1">
    <citation type="journal article" date="2023" name="Commun. Biol.">
        <title>Genome analysis of Parmales, the sister group of diatoms, reveals the evolutionary specialization of diatoms from phago-mixotrophs to photoautotrophs.</title>
        <authorList>
            <person name="Ban H."/>
            <person name="Sato S."/>
            <person name="Yoshikawa S."/>
            <person name="Yamada K."/>
            <person name="Nakamura Y."/>
            <person name="Ichinomiya M."/>
            <person name="Sato N."/>
            <person name="Blanc-Mathieu R."/>
            <person name="Endo H."/>
            <person name="Kuwata A."/>
            <person name="Ogata H."/>
        </authorList>
    </citation>
    <scope>NUCLEOTIDE SEQUENCE [LARGE SCALE GENOMIC DNA]</scope>
    <source>
        <strain evidence="2">NIES 3699</strain>
    </source>
</reference>
<evidence type="ECO:0000313" key="1">
    <source>
        <dbReference type="EMBL" id="GMI16045.1"/>
    </source>
</evidence>
<sequence>MDVKNDDDIGSITGDDDYVLLDILSPEYDPPDQKKELQKEWIEIEGYPVTDLYEYDCNGDGKGDVVSGWIYEDESVTFNEIQCWSLEEGVVWSNQLEIKGFGGRWDFGIEIIGGKGYVMTSLCKMVRVDLKNGEMSPVFVYEGTGVGECSGSLISGEYFVNGKGLGKWSLGGGRGGEKEVRGRPEGAAVGVGGRRVMFWRTEEAEDDDDENVALLYMLDSETLEIIPGYPLKFTCISGHVSQPITVTKPRTETGEKGLRGVKVGGGYGVKVAFTVDSLLIILDTETFEISETNLGFTSTTIPYTRTHESGTLIGVAGAESVAEYRIEEVGGGRWEKGRRGGRRDANEGEVTVEDMEVKGGWVRVAYETNGNMGDRLSGVVEIWDASKTNGGVVFAKQGITGEATFWGGAIPRTMELTLRIKKSTGGHTSQNFLVHYNEHVLEGLEWLVLLPMLMVGVAVGGYDDEKRRKREFREEIYGDGRGKGLSLG</sequence>
<accession>A0A9W7FQ47</accession>
<proteinExistence type="predicted"/>
<keyword evidence="2" id="KW-1185">Reference proteome</keyword>